<comment type="caution">
    <text evidence="8">The sequence shown here is derived from an EMBL/GenBank/DDBJ whole genome shotgun (WGS) entry which is preliminary data.</text>
</comment>
<evidence type="ECO:0000313" key="8">
    <source>
        <dbReference type="EMBL" id="TRM58802.1"/>
    </source>
</evidence>
<keyword evidence="9" id="KW-1185">Reference proteome</keyword>
<dbReference type="GO" id="GO:0005975">
    <property type="term" value="P:carbohydrate metabolic process"/>
    <property type="evidence" value="ECO:0007669"/>
    <property type="project" value="InterPro"/>
</dbReference>
<dbReference type="SUPFAM" id="SSF88713">
    <property type="entry name" value="Glycoside hydrolase/deacetylase"/>
    <property type="match status" value="1"/>
</dbReference>
<reference evidence="8 9" key="1">
    <citation type="journal article" date="2019" name="New Phytol.">
        <title>Comparative genomics reveals unique wood-decay strategies and fruiting body development in the Schizophyllaceae.</title>
        <authorList>
            <person name="Almasi E."/>
            <person name="Sahu N."/>
            <person name="Krizsan K."/>
            <person name="Balint B."/>
            <person name="Kovacs G.M."/>
            <person name="Kiss B."/>
            <person name="Cseklye J."/>
            <person name="Drula E."/>
            <person name="Henrissat B."/>
            <person name="Nagy I."/>
            <person name="Chovatia M."/>
            <person name="Adam C."/>
            <person name="LaButti K."/>
            <person name="Lipzen A."/>
            <person name="Riley R."/>
            <person name="Grigoriev I.V."/>
            <person name="Nagy L.G."/>
        </authorList>
    </citation>
    <scope>NUCLEOTIDE SEQUENCE [LARGE SCALE GENOMIC DNA]</scope>
    <source>
        <strain evidence="8 9">NL-1724</strain>
    </source>
</reference>
<dbReference type="GO" id="GO:0016810">
    <property type="term" value="F:hydrolase activity, acting on carbon-nitrogen (but not peptide) bonds"/>
    <property type="evidence" value="ECO:0007669"/>
    <property type="project" value="InterPro"/>
</dbReference>
<comment type="subcellular location">
    <subcellularLocation>
        <location evidence="1">Cell membrane</location>
        <topology evidence="1">Lipid-anchor</topology>
        <topology evidence="1">GPI-anchor</topology>
    </subcellularLocation>
</comment>
<organism evidence="8 9">
    <name type="scientific">Schizophyllum amplum</name>
    <dbReference type="NCBI Taxonomy" id="97359"/>
    <lineage>
        <taxon>Eukaryota</taxon>
        <taxon>Fungi</taxon>
        <taxon>Dikarya</taxon>
        <taxon>Basidiomycota</taxon>
        <taxon>Agaricomycotina</taxon>
        <taxon>Agaricomycetes</taxon>
        <taxon>Agaricomycetidae</taxon>
        <taxon>Agaricales</taxon>
        <taxon>Schizophyllaceae</taxon>
        <taxon>Schizophyllum</taxon>
    </lineage>
</organism>
<evidence type="ECO:0000256" key="2">
    <source>
        <dbReference type="ARBA" id="ARBA00022475"/>
    </source>
</evidence>
<sequence length="335" mass="36840">MSAPASTLSSADLAAGYGPRDLIGYGEDTPDPQWPNGAKIAINLVLNYEEGSEVTPVNGDNVTETIASELGPGQTPMTGERDVNIESLYEYGSRAGVWRILRLFKETGVRCTSFAVGRALEQNPSVATALETGGHEIGSHGWRWVDRSAWSVEEEAENIRKAINAIKTTSPSGNPPRGWYYGMVATKAGARSRGLLARVFKEEGIPLLWYSDDYSDDLPHWIPYPGGAPDEGLLIVPYTLDTNDYKNAGYQAFISPDDFSSYLIAAFDELYAEGMQGHAKMMSVGLHCRIVGKPARLAALRKFIEYAKSKEGVWFATREEIAQHWMAKFPYESQA</sequence>
<dbReference type="EMBL" id="VDMD01000033">
    <property type="protein sequence ID" value="TRM58802.1"/>
    <property type="molecule type" value="Genomic_DNA"/>
</dbReference>
<keyword evidence="5" id="KW-0449">Lipoprotein</keyword>
<evidence type="ECO:0000256" key="6">
    <source>
        <dbReference type="ARBA" id="ARBA00023316"/>
    </source>
</evidence>
<evidence type="ECO:0000256" key="3">
    <source>
        <dbReference type="ARBA" id="ARBA00022622"/>
    </source>
</evidence>
<evidence type="ECO:0000256" key="1">
    <source>
        <dbReference type="ARBA" id="ARBA00004609"/>
    </source>
</evidence>
<keyword evidence="3" id="KW-0336">GPI-anchor</keyword>
<dbReference type="GO" id="GO:0098552">
    <property type="term" value="C:side of membrane"/>
    <property type="evidence" value="ECO:0007669"/>
    <property type="project" value="UniProtKB-KW"/>
</dbReference>
<dbReference type="PANTHER" id="PTHR43123">
    <property type="entry name" value="POLYSACCHARIDE DEACETYLASE-RELATED"/>
    <property type="match status" value="1"/>
</dbReference>
<dbReference type="InterPro" id="IPR011330">
    <property type="entry name" value="Glyco_hydro/deAcase_b/a-brl"/>
</dbReference>
<keyword evidence="6" id="KW-0961">Cell wall biogenesis/degradation</keyword>
<dbReference type="OrthoDB" id="9970124at2759"/>
<evidence type="ECO:0000256" key="5">
    <source>
        <dbReference type="ARBA" id="ARBA00023288"/>
    </source>
</evidence>
<dbReference type="GO" id="GO:0071555">
    <property type="term" value="P:cell wall organization"/>
    <property type="evidence" value="ECO:0007669"/>
    <property type="project" value="UniProtKB-KW"/>
</dbReference>
<dbReference type="Pfam" id="PF01522">
    <property type="entry name" value="Polysacc_deac_1"/>
    <property type="match status" value="1"/>
</dbReference>
<name>A0A550C1W6_9AGAR</name>
<dbReference type="GO" id="GO:0005886">
    <property type="term" value="C:plasma membrane"/>
    <property type="evidence" value="ECO:0007669"/>
    <property type="project" value="UniProtKB-SubCell"/>
</dbReference>
<dbReference type="Proteomes" id="UP000320762">
    <property type="component" value="Unassembled WGS sequence"/>
</dbReference>
<feature type="domain" description="NodB homology" evidence="7">
    <location>
        <begin position="83"/>
        <end position="316"/>
    </location>
</feature>
<dbReference type="PROSITE" id="PS51677">
    <property type="entry name" value="NODB"/>
    <property type="match status" value="1"/>
</dbReference>
<keyword evidence="2" id="KW-1003">Cell membrane</keyword>
<evidence type="ECO:0000256" key="4">
    <source>
        <dbReference type="ARBA" id="ARBA00023136"/>
    </source>
</evidence>
<evidence type="ECO:0000259" key="7">
    <source>
        <dbReference type="PROSITE" id="PS51677"/>
    </source>
</evidence>
<dbReference type="PANTHER" id="PTHR43123:SF1">
    <property type="entry name" value="POLYSACCHARIDE DEACETYLASE-RELATED"/>
    <property type="match status" value="1"/>
</dbReference>
<dbReference type="InterPro" id="IPR002509">
    <property type="entry name" value="NODB_dom"/>
</dbReference>
<evidence type="ECO:0000313" key="9">
    <source>
        <dbReference type="Proteomes" id="UP000320762"/>
    </source>
</evidence>
<dbReference type="STRING" id="97359.A0A550C1W6"/>
<dbReference type="AlphaFoldDB" id="A0A550C1W6"/>
<keyword evidence="3" id="KW-0325">Glycoprotein</keyword>
<keyword evidence="4" id="KW-0472">Membrane</keyword>
<accession>A0A550C1W6</accession>
<gene>
    <name evidence="8" type="ORF">BD626DRAFT_573307</name>
</gene>
<proteinExistence type="predicted"/>
<protein>
    <submittedName>
        <fullName evidence="8">Carbohydrate esterase family 4 protein</fullName>
    </submittedName>
</protein>
<dbReference type="Gene3D" id="3.20.20.370">
    <property type="entry name" value="Glycoside hydrolase/deacetylase"/>
    <property type="match status" value="1"/>
</dbReference>